<organism evidence="1 2">
    <name type="scientific">Brachionus plicatilis</name>
    <name type="common">Marine rotifer</name>
    <name type="synonym">Brachionus muelleri</name>
    <dbReference type="NCBI Taxonomy" id="10195"/>
    <lineage>
        <taxon>Eukaryota</taxon>
        <taxon>Metazoa</taxon>
        <taxon>Spiralia</taxon>
        <taxon>Gnathifera</taxon>
        <taxon>Rotifera</taxon>
        <taxon>Eurotatoria</taxon>
        <taxon>Monogononta</taxon>
        <taxon>Pseudotrocha</taxon>
        <taxon>Ploima</taxon>
        <taxon>Brachionidae</taxon>
        <taxon>Brachionus</taxon>
    </lineage>
</organism>
<sequence length="69" mass="7676">MQFSLINVNCYPRTKSAKASSPKLNFESRDITYPTPLCVNFVTPPLPQPLPPGLVLVFSIKLSATLLNW</sequence>
<dbReference type="Proteomes" id="UP000276133">
    <property type="component" value="Unassembled WGS sequence"/>
</dbReference>
<gene>
    <name evidence="1" type="ORF">BpHYR1_010330</name>
</gene>
<comment type="caution">
    <text evidence="1">The sequence shown here is derived from an EMBL/GenBank/DDBJ whole genome shotgun (WGS) entry which is preliminary data.</text>
</comment>
<dbReference type="AlphaFoldDB" id="A0A3M7T8Y5"/>
<evidence type="ECO:0000313" key="2">
    <source>
        <dbReference type="Proteomes" id="UP000276133"/>
    </source>
</evidence>
<accession>A0A3M7T8Y5</accession>
<reference evidence="1 2" key="1">
    <citation type="journal article" date="2018" name="Sci. Rep.">
        <title>Genomic signatures of local adaptation to the degree of environmental predictability in rotifers.</title>
        <authorList>
            <person name="Franch-Gras L."/>
            <person name="Hahn C."/>
            <person name="Garcia-Roger E.M."/>
            <person name="Carmona M.J."/>
            <person name="Serra M."/>
            <person name="Gomez A."/>
        </authorList>
    </citation>
    <scope>NUCLEOTIDE SEQUENCE [LARGE SCALE GENOMIC DNA]</scope>
    <source>
        <strain evidence="1">HYR1</strain>
    </source>
</reference>
<evidence type="ECO:0000313" key="1">
    <source>
        <dbReference type="EMBL" id="RNA44348.1"/>
    </source>
</evidence>
<dbReference type="EMBL" id="REGN01000117">
    <property type="protein sequence ID" value="RNA44348.1"/>
    <property type="molecule type" value="Genomic_DNA"/>
</dbReference>
<name>A0A3M7T8Y5_BRAPC</name>
<protein>
    <submittedName>
        <fullName evidence="1">Uncharacterized protein</fullName>
    </submittedName>
</protein>
<proteinExistence type="predicted"/>
<keyword evidence="2" id="KW-1185">Reference proteome</keyword>